<dbReference type="Pfam" id="PF04542">
    <property type="entry name" value="Sigma70_r2"/>
    <property type="match status" value="1"/>
</dbReference>
<comment type="caution">
    <text evidence="7">The sequence shown here is derived from an EMBL/GenBank/DDBJ whole genome shotgun (WGS) entry which is preliminary data.</text>
</comment>
<protein>
    <submittedName>
        <fullName evidence="7">RNA polymerase sigma-70 factor</fullName>
    </submittedName>
</protein>
<dbReference type="PANTHER" id="PTHR43133:SF46">
    <property type="entry name" value="RNA POLYMERASE SIGMA-70 FACTOR ECF SUBFAMILY"/>
    <property type="match status" value="1"/>
</dbReference>
<feature type="domain" description="RNA polymerase sigma factor 70 region 4 type 2" evidence="6">
    <location>
        <begin position="124"/>
        <end position="171"/>
    </location>
</feature>
<evidence type="ECO:0000313" key="7">
    <source>
        <dbReference type="EMBL" id="MCJ0741245.1"/>
    </source>
</evidence>
<dbReference type="InterPro" id="IPR039425">
    <property type="entry name" value="RNA_pol_sigma-70-like"/>
</dbReference>
<keyword evidence="3" id="KW-0731">Sigma factor</keyword>
<name>A0ABS9ZRM1_9SPHI</name>
<dbReference type="InterPro" id="IPR013324">
    <property type="entry name" value="RNA_pol_sigma_r3/r4-like"/>
</dbReference>
<sequence>MQRTETVENIEQMLDKGQVTAFADFYTRFFKKLLIESDKYVKDIHIAEEIVQDVFVKIWERSEDLSQIKSIKSYLYRSVINLSINYINRQKNLEHHHQKMLSEFTEEQAEVIDEENELIVMLFDEIEKLPSKCREIFKMNRFEKLKYREIALKLDLSERTVENHIANALKILRDAMLGNQKTYSTSSSHLKILRLLSFF</sequence>
<accession>A0ABS9ZRM1</accession>
<dbReference type="InterPro" id="IPR013249">
    <property type="entry name" value="RNA_pol_sigma70_r4_t2"/>
</dbReference>
<dbReference type="InterPro" id="IPR014327">
    <property type="entry name" value="RNA_pol_sigma70_bacteroid"/>
</dbReference>
<keyword evidence="2" id="KW-0805">Transcription regulation</keyword>
<keyword evidence="4" id="KW-0804">Transcription</keyword>
<dbReference type="InterPro" id="IPR014284">
    <property type="entry name" value="RNA_pol_sigma-70_dom"/>
</dbReference>
<evidence type="ECO:0000259" key="6">
    <source>
        <dbReference type="Pfam" id="PF08281"/>
    </source>
</evidence>
<comment type="similarity">
    <text evidence="1">Belongs to the sigma-70 factor family. ECF subfamily.</text>
</comment>
<dbReference type="SUPFAM" id="SSF88659">
    <property type="entry name" value="Sigma3 and sigma4 domains of RNA polymerase sigma factors"/>
    <property type="match status" value="1"/>
</dbReference>
<evidence type="ECO:0000259" key="5">
    <source>
        <dbReference type="Pfam" id="PF04542"/>
    </source>
</evidence>
<organism evidence="7 8">
    <name type="scientific">Pedobacter montanisoli</name>
    <dbReference type="NCBI Taxonomy" id="2923277"/>
    <lineage>
        <taxon>Bacteria</taxon>
        <taxon>Pseudomonadati</taxon>
        <taxon>Bacteroidota</taxon>
        <taxon>Sphingobacteriia</taxon>
        <taxon>Sphingobacteriales</taxon>
        <taxon>Sphingobacteriaceae</taxon>
        <taxon>Pedobacter</taxon>
    </lineage>
</organism>
<dbReference type="InterPro" id="IPR013325">
    <property type="entry name" value="RNA_pol_sigma_r2"/>
</dbReference>
<gene>
    <name evidence="7" type="ORF">MMF97_00900</name>
</gene>
<dbReference type="InterPro" id="IPR036388">
    <property type="entry name" value="WH-like_DNA-bd_sf"/>
</dbReference>
<keyword evidence="8" id="KW-1185">Reference proteome</keyword>
<dbReference type="SUPFAM" id="SSF88946">
    <property type="entry name" value="Sigma2 domain of RNA polymerase sigma factors"/>
    <property type="match status" value="1"/>
</dbReference>
<evidence type="ECO:0000256" key="3">
    <source>
        <dbReference type="ARBA" id="ARBA00023082"/>
    </source>
</evidence>
<dbReference type="NCBIfam" id="TIGR02985">
    <property type="entry name" value="Sig70_bacteroi1"/>
    <property type="match status" value="1"/>
</dbReference>
<feature type="domain" description="RNA polymerase sigma-70 region 2" evidence="5">
    <location>
        <begin position="39"/>
        <end position="91"/>
    </location>
</feature>
<evidence type="ECO:0000256" key="2">
    <source>
        <dbReference type="ARBA" id="ARBA00023015"/>
    </source>
</evidence>
<dbReference type="Pfam" id="PF08281">
    <property type="entry name" value="Sigma70_r4_2"/>
    <property type="match status" value="1"/>
</dbReference>
<evidence type="ECO:0000313" key="8">
    <source>
        <dbReference type="Proteomes" id="UP001165460"/>
    </source>
</evidence>
<dbReference type="RefSeq" id="WP_243357647.1">
    <property type="nucleotide sequence ID" value="NZ_JALGBH010000001.1"/>
</dbReference>
<dbReference type="Gene3D" id="1.10.1740.10">
    <property type="match status" value="1"/>
</dbReference>
<proteinExistence type="inferred from homology"/>
<dbReference type="PANTHER" id="PTHR43133">
    <property type="entry name" value="RNA POLYMERASE ECF-TYPE SIGMA FACTO"/>
    <property type="match status" value="1"/>
</dbReference>
<evidence type="ECO:0000256" key="1">
    <source>
        <dbReference type="ARBA" id="ARBA00010641"/>
    </source>
</evidence>
<dbReference type="Gene3D" id="1.10.10.10">
    <property type="entry name" value="Winged helix-like DNA-binding domain superfamily/Winged helix DNA-binding domain"/>
    <property type="match status" value="1"/>
</dbReference>
<dbReference type="InterPro" id="IPR007627">
    <property type="entry name" value="RNA_pol_sigma70_r2"/>
</dbReference>
<reference evidence="7" key="1">
    <citation type="submission" date="2022-03" db="EMBL/GenBank/DDBJ databases">
        <authorList>
            <person name="Woo C.Y."/>
        </authorList>
    </citation>
    <scope>NUCLEOTIDE SEQUENCE</scope>
    <source>
        <strain evidence="7">CYS-01</strain>
    </source>
</reference>
<evidence type="ECO:0000256" key="4">
    <source>
        <dbReference type="ARBA" id="ARBA00023163"/>
    </source>
</evidence>
<dbReference type="Proteomes" id="UP001165460">
    <property type="component" value="Unassembled WGS sequence"/>
</dbReference>
<dbReference type="NCBIfam" id="TIGR02937">
    <property type="entry name" value="sigma70-ECF"/>
    <property type="match status" value="1"/>
</dbReference>
<dbReference type="EMBL" id="JALGBH010000001">
    <property type="protein sequence ID" value="MCJ0741245.1"/>
    <property type="molecule type" value="Genomic_DNA"/>
</dbReference>